<feature type="repeat" description="Solcar" evidence="6">
    <location>
        <begin position="324"/>
        <end position="421"/>
    </location>
</feature>
<organism evidence="8 9">
    <name type="scientific">Besnoitia besnoiti</name>
    <name type="common">Apicomplexan protozoan</name>
    <dbReference type="NCBI Taxonomy" id="94643"/>
    <lineage>
        <taxon>Eukaryota</taxon>
        <taxon>Sar</taxon>
        <taxon>Alveolata</taxon>
        <taxon>Apicomplexa</taxon>
        <taxon>Conoidasida</taxon>
        <taxon>Coccidia</taxon>
        <taxon>Eucoccidiorida</taxon>
        <taxon>Eimeriorina</taxon>
        <taxon>Sarcocystidae</taxon>
        <taxon>Besnoitia</taxon>
    </lineage>
</organism>
<dbReference type="AlphaFoldDB" id="A0A2A9MNF9"/>
<evidence type="ECO:0000313" key="8">
    <source>
        <dbReference type="EMBL" id="PFH37397.1"/>
    </source>
</evidence>
<evidence type="ECO:0000256" key="2">
    <source>
        <dbReference type="ARBA" id="ARBA00022448"/>
    </source>
</evidence>
<comment type="caution">
    <text evidence="8">The sequence shown here is derived from an EMBL/GenBank/DDBJ whole genome shotgun (WGS) entry which is preliminary data.</text>
</comment>
<dbReference type="InterPro" id="IPR018108">
    <property type="entry name" value="MCP_transmembrane"/>
</dbReference>
<evidence type="ECO:0000256" key="7">
    <source>
        <dbReference type="RuleBase" id="RU000488"/>
    </source>
</evidence>
<evidence type="ECO:0000256" key="3">
    <source>
        <dbReference type="ARBA" id="ARBA00022692"/>
    </source>
</evidence>
<dbReference type="Gene3D" id="1.50.40.10">
    <property type="entry name" value="Mitochondrial carrier domain"/>
    <property type="match status" value="1"/>
</dbReference>
<dbReference type="VEuPathDB" id="ToxoDB:BESB_038550"/>
<dbReference type="Proteomes" id="UP000224006">
    <property type="component" value="Chromosome II"/>
</dbReference>
<evidence type="ECO:0000256" key="1">
    <source>
        <dbReference type="ARBA" id="ARBA00004141"/>
    </source>
</evidence>
<evidence type="ECO:0000256" key="4">
    <source>
        <dbReference type="ARBA" id="ARBA00022737"/>
    </source>
</evidence>
<keyword evidence="3 6" id="KW-0812">Transmembrane</keyword>
<feature type="repeat" description="Solcar" evidence="6">
    <location>
        <begin position="137"/>
        <end position="227"/>
    </location>
</feature>
<dbReference type="Pfam" id="PF00153">
    <property type="entry name" value="Mito_carr"/>
    <property type="match status" value="3"/>
</dbReference>
<dbReference type="PRINTS" id="PR00926">
    <property type="entry name" value="MITOCARRIER"/>
</dbReference>
<sequence>MSASSVSPFFSFLSAAVSPSASEAPGAPASGDLLARLFTALSLVSPAYPRPLSAESPSAPQASAGCAGRASLRAEDDAGWAPRVHAMEAARLEGGGSGGAEQRGTRGARRALELLRASDAEATVLVKQENVDWIVPLCATCHVVRGALAGSTAKTVVYPLDRLKLHLQATASGQTFRLAGAFEVLKQMAAPSSGGFKALWKGNGCAFVRAFPYSGVSFYAFDRYKRILKSEFPAWPVLCHLGAGSAAGMTATLVTYPLDVLNTRMALTQHRLSYSQVSLLRVEGYRSLFRGLAPTALGIMPYAGISFCTFETLREKFMSEGVTMTPLVHALCGGTAGVVGQTATYPLDTVRKFMQSSTFLYQFQETGHSGSASSPSIVEAIKFLYRQSGWRGFYNGVSLNWCKGFVAAGLAFSLNEAGKTYFTPAICLELEKLGRA</sequence>
<evidence type="ECO:0000256" key="5">
    <source>
        <dbReference type="ARBA" id="ARBA00023136"/>
    </source>
</evidence>
<keyword evidence="9" id="KW-1185">Reference proteome</keyword>
<gene>
    <name evidence="8" type="ORF">BESB_038550</name>
</gene>
<dbReference type="GO" id="GO:0055085">
    <property type="term" value="P:transmembrane transport"/>
    <property type="evidence" value="ECO:0007669"/>
    <property type="project" value="InterPro"/>
</dbReference>
<dbReference type="InterPro" id="IPR002067">
    <property type="entry name" value="MCP"/>
</dbReference>
<dbReference type="InterPro" id="IPR023395">
    <property type="entry name" value="MCP_dom_sf"/>
</dbReference>
<dbReference type="EMBL" id="NWUJ01000002">
    <property type="protein sequence ID" value="PFH37397.1"/>
    <property type="molecule type" value="Genomic_DNA"/>
</dbReference>
<dbReference type="RefSeq" id="XP_029221406.1">
    <property type="nucleotide sequence ID" value="XM_029362441.1"/>
</dbReference>
<comment type="subcellular location">
    <subcellularLocation>
        <location evidence="1">Membrane</location>
        <topology evidence="1">Multi-pass membrane protein</topology>
    </subcellularLocation>
</comment>
<evidence type="ECO:0000256" key="6">
    <source>
        <dbReference type="PROSITE-ProRule" id="PRU00282"/>
    </source>
</evidence>
<proteinExistence type="inferred from homology"/>
<dbReference type="KEGG" id="bbes:BESB_038550"/>
<dbReference type="GeneID" id="40308836"/>
<comment type="similarity">
    <text evidence="7">Belongs to the mitochondrial carrier (TC 2.A.29) family.</text>
</comment>
<name>A0A2A9MNF9_BESBE</name>
<accession>A0A2A9MNF9</accession>
<keyword evidence="4" id="KW-0677">Repeat</keyword>
<feature type="repeat" description="Solcar" evidence="6">
    <location>
        <begin position="235"/>
        <end position="316"/>
    </location>
</feature>
<protein>
    <submittedName>
        <fullName evidence="8">Carrier superfamily protein</fullName>
    </submittedName>
</protein>
<dbReference type="PROSITE" id="PS50920">
    <property type="entry name" value="SOLCAR"/>
    <property type="match status" value="3"/>
</dbReference>
<reference evidence="8 9" key="1">
    <citation type="submission" date="2017-09" db="EMBL/GenBank/DDBJ databases">
        <title>Genome sequencing of Besnoitia besnoiti strain Bb-Ger1.</title>
        <authorList>
            <person name="Schares G."/>
            <person name="Venepally P."/>
            <person name="Lorenzi H.A."/>
        </authorList>
    </citation>
    <scope>NUCLEOTIDE SEQUENCE [LARGE SCALE GENOMIC DNA]</scope>
    <source>
        <strain evidence="8 9">Bb-Ger1</strain>
    </source>
</reference>
<keyword evidence="2 7" id="KW-0813">Transport</keyword>
<dbReference type="OrthoDB" id="270584at2759"/>
<keyword evidence="5 6" id="KW-0472">Membrane</keyword>
<dbReference type="PANTHER" id="PTHR24089">
    <property type="entry name" value="SOLUTE CARRIER FAMILY 25"/>
    <property type="match status" value="1"/>
</dbReference>
<dbReference type="STRING" id="94643.A0A2A9MNF9"/>
<dbReference type="GO" id="GO:0016020">
    <property type="term" value="C:membrane"/>
    <property type="evidence" value="ECO:0007669"/>
    <property type="project" value="UniProtKB-SubCell"/>
</dbReference>
<evidence type="ECO:0000313" key="9">
    <source>
        <dbReference type="Proteomes" id="UP000224006"/>
    </source>
</evidence>
<dbReference type="SUPFAM" id="SSF103506">
    <property type="entry name" value="Mitochondrial carrier"/>
    <property type="match status" value="1"/>
</dbReference>